<dbReference type="EMBL" id="CP014750">
    <property type="protein sequence ID" value="AMQ19171.1"/>
    <property type="molecule type" value="Genomic_DNA"/>
</dbReference>
<dbReference type="AlphaFoldDB" id="A0A142CWL9"/>
<feature type="transmembrane region" description="Helical" evidence="1">
    <location>
        <begin position="456"/>
        <end position="477"/>
    </location>
</feature>
<dbReference type="InterPro" id="IPR013099">
    <property type="entry name" value="K_chnl_dom"/>
</dbReference>
<feature type="domain" description="Potassium channel" evidence="2">
    <location>
        <begin position="411"/>
        <end position="480"/>
    </location>
</feature>
<dbReference type="RefSeq" id="WP_062390286.1">
    <property type="nucleotide sequence ID" value="NZ_CP014750.1"/>
</dbReference>
<keyword evidence="1" id="KW-1133">Transmembrane helix</keyword>
<dbReference type="SUPFAM" id="SSF81324">
    <property type="entry name" value="Voltage-gated potassium channels"/>
    <property type="match status" value="1"/>
</dbReference>
<organism evidence="3 4">
    <name type="scientific">Thermococcus peptonophilus</name>
    <dbReference type="NCBI Taxonomy" id="53952"/>
    <lineage>
        <taxon>Archaea</taxon>
        <taxon>Methanobacteriati</taxon>
        <taxon>Methanobacteriota</taxon>
        <taxon>Thermococci</taxon>
        <taxon>Thermococcales</taxon>
        <taxon>Thermococcaceae</taxon>
        <taxon>Thermococcus</taxon>
    </lineage>
</organism>
<keyword evidence="4" id="KW-1185">Reference proteome</keyword>
<dbReference type="KEGG" id="tpep:A0127_08350"/>
<evidence type="ECO:0000259" key="2">
    <source>
        <dbReference type="Pfam" id="PF07885"/>
    </source>
</evidence>
<dbReference type="Gene3D" id="1.10.287.70">
    <property type="match status" value="1"/>
</dbReference>
<keyword evidence="1" id="KW-0472">Membrane</keyword>
<protein>
    <submittedName>
        <fullName evidence="3">Potassium transporter Kef</fullName>
    </submittedName>
</protein>
<evidence type="ECO:0000313" key="4">
    <source>
        <dbReference type="Proteomes" id="UP000073604"/>
    </source>
</evidence>
<sequence length="482" mass="56010">MCEYIYENGKKCRLKPLEGSKYCVLHIPREEGEVLYGERLKEIKKEAFEKRLKVGQTYFEGVDLYDVAIKDFTAEKVLVFKNSRVTNLIMDASLVRGLIMINSKVERVVIFESSLETILIKNSSIFGLNILRTEFSSHISIRDSEVKYLMINSTRYRPKEEVGEEKAYGETERIVGNIEISSLTGVRRIGINTRYPLLREILREHGVNVSESRERSVRARNLIIRDVSFDVSPRYKRRVRLTVAGFHGRLHLENLEVFGHIEIRKSYLVSPEFVHVKVESNLVLRSTSIHTDSTWGMTVLPNLPIELEVGGFIIVDDCRFNSPRAEELFYRLARTSWEKSGDFDRADEYYYLEMLAKRKAKLQSRKKGLKRIINMAEVWFEWLFADLTCKYGTDWKRPILLWLAAVNLIFPLLFWTTKSVEGLSSSLSFLDYEYFSIVTATTLGYGDYHPFGVGRIIASIEALFGMFMWAVFLTVFARKYMR</sequence>
<reference evidence="4" key="1">
    <citation type="submission" date="2016-03" db="EMBL/GenBank/DDBJ databases">
        <authorList>
            <person name="Oger P.M."/>
        </authorList>
    </citation>
    <scope>NUCLEOTIDE SEQUENCE [LARGE SCALE GENOMIC DNA]</scope>
    <source>
        <strain evidence="4">OG-1</strain>
    </source>
</reference>
<dbReference type="GeneID" id="27140553"/>
<keyword evidence="1" id="KW-0812">Transmembrane</keyword>
<dbReference type="STRING" id="53952.A0127_08350"/>
<proteinExistence type="predicted"/>
<evidence type="ECO:0000313" key="3">
    <source>
        <dbReference type="EMBL" id="AMQ19171.1"/>
    </source>
</evidence>
<dbReference type="Proteomes" id="UP000073604">
    <property type="component" value="Chromosome"/>
</dbReference>
<name>A0A142CWL9_9EURY</name>
<dbReference type="Pfam" id="PF07885">
    <property type="entry name" value="Ion_trans_2"/>
    <property type="match status" value="1"/>
</dbReference>
<dbReference type="OrthoDB" id="199127at2157"/>
<accession>A0A142CWL9</accession>
<feature type="transmembrane region" description="Helical" evidence="1">
    <location>
        <begin position="399"/>
        <end position="417"/>
    </location>
</feature>
<evidence type="ECO:0000256" key="1">
    <source>
        <dbReference type="SAM" id="Phobius"/>
    </source>
</evidence>
<gene>
    <name evidence="3" type="ORF">A0127_08350</name>
</gene>